<dbReference type="Pfam" id="PF01058">
    <property type="entry name" value="Oxidored_q6"/>
    <property type="match status" value="1"/>
</dbReference>
<feature type="domain" description="NADH:ubiquinone oxidoreductase-like 20kDa subunit" evidence="3">
    <location>
        <begin position="51"/>
        <end position="158"/>
    </location>
</feature>
<sequence>MTCPLGFVMVGNLETSARKAAQWLIERTPVRSLRDWAITFSLWPVHFTTSCCGAEFAAASAPRFDAERFGFLPFNSPRQTNLMVVEGTLTRKMGEAAKIVYDQMPWPKFVIAMGACAIDGGLFYNSYNIVRPRDILPVTYFIPGCPPRPEAVARAIIMLQRRVRSGEWAKPA</sequence>
<evidence type="ECO:0000259" key="3">
    <source>
        <dbReference type="Pfam" id="PF01058"/>
    </source>
</evidence>
<evidence type="ECO:0000256" key="2">
    <source>
        <dbReference type="RuleBase" id="RU004464"/>
    </source>
</evidence>
<dbReference type="PANTHER" id="PTHR11995:SF14">
    <property type="entry name" value="NADH DEHYDROGENASE [UBIQUINONE] IRON-SULFUR PROTEIN 7, MITOCHONDRIAL"/>
    <property type="match status" value="1"/>
</dbReference>
<dbReference type="GO" id="GO:0048038">
    <property type="term" value="F:quinone binding"/>
    <property type="evidence" value="ECO:0007669"/>
    <property type="project" value="InterPro"/>
</dbReference>
<dbReference type="NCBIfam" id="TIGR01957">
    <property type="entry name" value="nuoB_fam"/>
    <property type="match status" value="1"/>
</dbReference>
<dbReference type="GO" id="GO:0015990">
    <property type="term" value="P:electron transport coupled proton transport"/>
    <property type="evidence" value="ECO:0007669"/>
    <property type="project" value="TreeGrafter"/>
</dbReference>
<keyword evidence="2" id="KW-0004">4Fe-4S</keyword>
<gene>
    <name evidence="4" type="ORF">ENV17_05070</name>
</gene>
<comment type="similarity">
    <text evidence="1 2">Belongs to the complex I 20 kDa subunit family.</text>
</comment>
<dbReference type="SUPFAM" id="SSF56770">
    <property type="entry name" value="HydA/Nqo6-like"/>
    <property type="match status" value="1"/>
</dbReference>
<name>A0A7C4B9Q7_THEPE</name>
<dbReference type="GO" id="GO:0009060">
    <property type="term" value="P:aerobic respiration"/>
    <property type="evidence" value="ECO:0007669"/>
    <property type="project" value="TreeGrafter"/>
</dbReference>
<comment type="caution">
    <text evidence="4">The sequence shown here is derived from an EMBL/GenBank/DDBJ whole genome shotgun (WGS) entry which is preliminary data.</text>
</comment>
<accession>A0A7C4B9Q7</accession>
<keyword evidence="2" id="KW-0479">Metal-binding</keyword>
<dbReference type="GO" id="GO:0045271">
    <property type="term" value="C:respiratory chain complex I"/>
    <property type="evidence" value="ECO:0007669"/>
    <property type="project" value="TreeGrafter"/>
</dbReference>
<proteinExistence type="inferred from homology"/>
<dbReference type="GO" id="GO:0046872">
    <property type="term" value="F:metal ion binding"/>
    <property type="evidence" value="ECO:0007669"/>
    <property type="project" value="UniProtKB-KW"/>
</dbReference>
<keyword evidence="2" id="KW-0408">Iron</keyword>
<keyword evidence="2" id="KW-0520">NAD</keyword>
<dbReference type="NCBIfam" id="NF005012">
    <property type="entry name" value="PRK06411.1"/>
    <property type="match status" value="1"/>
</dbReference>
<keyword evidence="2" id="KW-0411">Iron-sulfur</keyword>
<dbReference type="EMBL" id="DTFI01000114">
    <property type="protein sequence ID" value="HGI43735.1"/>
    <property type="molecule type" value="Genomic_DNA"/>
</dbReference>
<dbReference type="InterPro" id="IPR006138">
    <property type="entry name" value="NADH_UQ_OxRdtase_20Kd_su"/>
</dbReference>
<evidence type="ECO:0000313" key="4">
    <source>
        <dbReference type="EMBL" id="HGI43735.1"/>
    </source>
</evidence>
<protein>
    <submittedName>
        <fullName evidence="4">NADH-quinone oxidoreductase subunit B</fullName>
    </submittedName>
</protein>
<dbReference type="GO" id="GO:0008137">
    <property type="term" value="F:NADH dehydrogenase (ubiquinone) activity"/>
    <property type="evidence" value="ECO:0007669"/>
    <property type="project" value="InterPro"/>
</dbReference>
<dbReference type="Gene3D" id="3.40.50.12280">
    <property type="match status" value="1"/>
</dbReference>
<reference evidence="4" key="1">
    <citation type="journal article" date="2020" name="mSystems">
        <title>Genome- and Community-Level Interaction Insights into Carbon Utilization and Element Cycling Functions of Hydrothermarchaeota in Hydrothermal Sediment.</title>
        <authorList>
            <person name="Zhou Z."/>
            <person name="Liu Y."/>
            <person name="Xu W."/>
            <person name="Pan J."/>
            <person name="Luo Z.H."/>
            <person name="Li M."/>
        </authorList>
    </citation>
    <scope>NUCLEOTIDE SEQUENCE [LARGE SCALE GENOMIC DNA]</scope>
    <source>
        <strain evidence="4">SpSt-735</strain>
    </source>
</reference>
<dbReference type="AlphaFoldDB" id="A0A7C4B9Q7"/>
<dbReference type="PANTHER" id="PTHR11995">
    <property type="entry name" value="NADH DEHYDROGENASE"/>
    <property type="match status" value="1"/>
</dbReference>
<evidence type="ECO:0000256" key="1">
    <source>
        <dbReference type="ARBA" id="ARBA00009173"/>
    </source>
</evidence>
<dbReference type="InterPro" id="IPR006137">
    <property type="entry name" value="NADH_UbQ_OxRdtase-like_20kDa"/>
</dbReference>
<dbReference type="GO" id="GO:0051539">
    <property type="term" value="F:4 iron, 4 sulfur cluster binding"/>
    <property type="evidence" value="ECO:0007669"/>
    <property type="project" value="UniProtKB-KW"/>
</dbReference>
<organism evidence="4">
    <name type="scientific">Thermofilum pendens</name>
    <dbReference type="NCBI Taxonomy" id="2269"/>
    <lineage>
        <taxon>Archaea</taxon>
        <taxon>Thermoproteota</taxon>
        <taxon>Thermoprotei</taxon>
        <taxon>Thermofilales</taxon>
        <taxon>Thermofilaceae</taxon>
        <taxon>Thermofilum</taxon>
    </lineage>
</organism>